<gene>
    <name evidence="3" type="ORF">LUZ61_018394</name>
</gene>
<dbReference type="PANTHER" id="PTHR48047:SF168">
    <property type="entry name" value="GLYCOSYLTRANSFERASE"/>
    <property type="match status" value="1"/>
</dbReference>
<keyword evidence="2" id="KW-0812">Transmembrane</keyword>
<protein>
    <submittedName>
        <fullName evidence="3">Uncharacterized protein</fullName>
    </submittedName>
</protein>
<sequence length="174" mass="19220">MEITKNYPKVQAETLHFLILPWLAPGHLIPTTDIARLLAKHNAAVTIITTPVNAARIKPTIDRSNAAAAGNISLVSLYLPATEVGLPEGCENIDLLPSMPLLYNFYEAIKLFRHQVSRYIHEWAPRVSCIIGGMGYVWAVGMGYVWAVDMAHELGVPCFIFHGFGSFVARSVLF</sequence>
<dbReference type="SUPFAM" id="SSF53756">
    <property type="entry name" value="UDP-Glycosyltransferase/glycogen phosphorylase"/>
    <property type="match status" value="1"/>
</dbReference>
<evidence type="ECO:0000313" key="3">
    <source>
        <dbReference type="EMBL" id="KAJ3689230.1"/>
    </source>
</evidence>
<evidence type="ECO:0000256" key="1">
    <source>
        <dbReference type="ARBA" id="ARBA00009995"/>
    </source>
</evidence>
<comment type="similarity">
    <text evidence="1">Belongs to the UDP-glycosyltransferase family.</text>
</comment>
<reference evidence="3 4" key="1">
    <citation type="journal article" date="2022" name="Cell">
        <title>Repeat-based holocentromeres influence genome architecture and karyotype evolution.</title>
        <authorList>
            <person name="Hofstatter P.G."/>
            <person name="Thangavel G."/>
            <person name="Lux T."/>
            <person name="Neumann P."/>
            <person name="Vondrak T."/>
            <person name="Novak P."/>
            <person name="Zhang M."/>
            <person name="Costa L."/>
            <person name="Castellani M."/>
            <person name="Scott A."/>
            <person name="Toegelov H."/>
            <person name="Fuchs J."/>
            <person name="Mata-Sucre Y."/>
            <person name="Dias Y."/>
            <person name="Vanzela A.L.L."/>
            <person name="Huettel B."/>
            <person name="Almeida C.C.S."/>
            <person name="Simkova H."/>
            <person name="Souza G."/>
            <person name="Pedrosa-Harand A."/>
            <person name="Macas J."/>
            <person name="Mayer K.F.X."/>
            <person name="Houben A."/>
            <person name="Marques A."/>
        </authorList>
    </citation>
    <scope>NUCLEOTIDE SEQUENCE [LARGE SCALE GENOMIC DNA]</scope>
    <source>
        <strain evidence="3">RhyTen1mFocal</strain>
    </source>
</reference>
<keyword evidence="4" id="KW-1185">Reference proteome</keyword>
<proteinExistence type="inferred from homology"/>
<dbReference type="AlphaFoldDB" id="A0AAD5Z945"/>
<name>A0AAD5Z945_9POAL</name>
<dbReference type="GO" id="GO:0035251">
    <property type="term" value="F:UDP-glucosyltransferase activity"/>
    <property type="evidence" value="ECO:0007669"/>
    <property type="project" value="TreeGrafter"/>
</dbReference>
<evidence type="ECO:0000256" key="2">
    <source>
        <dbReference type="SAM" id="Phobius"/>
    </source>
</evidence>
<feature type="transmembrane region" description="Helical" evidence="2">
    <location>
        <begin position="127"/>
        <end position="148"/>
    </location>
</feature>
<dbReference type="PANTHER" id="PTHR48047">
    <property type="entry name" value="GLYCOSYLTRANSFERASE"/>
    <property type="match status" value="1"/>
</dbReference>
<dbReference type="Proteomes" id="UP001210211">
    <property type="component" value="Unassembled WGS sequence"/>
</dbReference>
<dbReference type="EMBL" id="JAMRDG010000002">
    <property type="protein sequence ID" value="KAJ3689230.1"/>
    <property type="molecule type" value="Genomic_DNA"/>
</dbReference>
<keyword evidence="2" id="KW-0472">Membrane</keyword>
<organism evidence="3 4">
    <name type="scientific">Rhynchospora tenuis</name>
    <dbReference type="NCBI Taxonomy" id="198213"/>
    <lineage>
        <taxon>Eukaryota</taxon>
        <taxon>Viridiplantae</taxon>
        <taxon>Streptophyta</taxon>
        <taxon>Embryophyta</taxon>
        <taxon>Tracheophyta</taxon>
        <taxon>Spermatophyta</taxon>
        <taxon>Magnoliopsida</taxon>
        <taxon>Liliopsida</taxon>
        <taxon>Poales</taxon>
        <taxon>Cyperaceae</taxon>
        <taxon>Cyperoideae</taxon>
        <taxon>Rhynchosporeae</taxon>
        <taxon>Rhynchospora</taxon>
    </lineage>
</organism>
<comment type="caution">
    <text evidence="3">The sequence shown here is derived from an EMBL/GenBank/DDBJ whole genome shotgun (WGS) entry which is preliminary data.</text>
</comment>
<dbReference type="Gene3D" id="3.40.50.2000">
    <property type="entry name" value="Glycogen Phosphorylase B"/>
    <property type="match status" value="1"/>
</dbReference>
<evidence type="ECO:0000313" key="4">
    <source>
        <dbReference type="Proteomes" id="UP001210211"/>
    </source>
</evidence>
<accession>A0AAD5Z945</accession>
<keyword evidence="2" id="KW-1133">Transmembrane helix</keyword>